<sequence length="192" mass="21345">MDAFSPKSFLSLLKLRGSEYAYSSEQVPSELLDEILSCAQYSPSYLNVQPWEFVLVRDRQRISDLVGCAKYGHFASLPNAIIAVVLKEGYWSEEFFRGIKEKKLGFYESFLSAGMPALCMSLAATDLSLASCILTPDNEIAKRLLNAKHGDFVPLMVGIGYSAVSNKAPVGSRKPAHEVFSFELSRNHLHEN</sequence>
<protein>
    <submittedName>
        <fullName evidence="2">Nitroreductase family protein</fullName>
    </submittedName>
</protein>
<dbReference type="CDD" id="cd02062">
    <property type="entry name" value="Nitro_FMN_reductase"/>
    <property type="match status" value="1"/>
</dbReference>
<dbReference type="EMBL" id="JAGVWC010000010">
    <property type="protein sequence ID" value="MBS3061502.1"/>
    <property type="molecule type" value="Genomic_DNA"/>
</dbReference>
<comment type="caution">
    <text evidence="2">The sequence shown here is derived from an EMBL/GenBank/DDBJ whole genome shotgun (WGS) entry which is preliminary data.</text>
</comment>
<evidence type="ECO:0000259" key="1">
    <source>
        <dbReference type="Pfam" id="PF00881"/>
    </source>
</evidence>
<organism evidence="2 3">
    <name type="scientific">Candidatus Iainarchaeum sp</name>
    <dbReference type="NCBI Taxonomy" id="3101447"/>
    <lineage>
        <taxon>Archaea</taxon>
        <taxon>Candidatus Iainarchaeota</taxon>
        <taxon>Candidatus Iainarchaeia</taxon>
        <taxon>Candidatus Iainarchaeales</taxon>
        <taxon>Candidatus Iainarchaeaceae</taxon>
        <taxon>Candidatus Iainarchaeum</taxon>
    </lineage>
</organism>
<accession>A0A8T4L6J2</accession>
<dbReference type="GO" id="GO:0016491">
    <property type="term" value="F:oxidoreductase activity"/>
    <property type="evidence" value="ECO:0007669"/>
    <property type="project" value="InterPro"/>
</dbReference>
<dbReference type="Proteomes" id="UP000675968">
    <property type="component" value="Unassembled WGS sequence"/>
</dbReference>
<gene>
    <name evidence="2" type="ORF">J4215_02885</name>
</gene>
<feature type="domain" description="Nitroreductase" evidence="1">
    <location>
        <begin position="16"/>
        <end position="161"/>
    </location>
</feature>
<reference evidence="2" key="2">
    <citation type="submission" date="2021-05" db="EMBL/GenBank/DDBJ databases">
        <title>Protein family content uncovers lineage relationships and bacterial pathway maintenance mechanisms in DPANN archaea.</title>
        <authorList>
            <person name="Castelle C.J."/>
            <person name="Meheust R."/>
            <person name="Jaffe A.L."/>
            <person name="Seitz K."/>
            <person name="Gong X."/>
            <person name="Baker B.J."/>
            <person name="Banfield J.F."/>
        </authorList>
    </citation>
    <scope>NUCLEOTIDE SEQUENCE</scope>
    <source>
        <strain evidence="2">RIFCSPLOWO2_01_FULL_AR10_48_17</strain>
    </source>
</reference>
<dbReference type="AlphaFoldDB" id="A0A8T4L6J2"/>
<evidence type="ECO:0000313" key="2">
    <source>
        <dbReference type="EMBL" id="MBS3061502.1"/>
    </source>
</evidence>
<dbReference type="PANTHER" id="PTHR23026:SF123">
    <property type="entry name" value="NAD(P)H NITROREDUCTASE RV3131-RELATED"/>
    <property type="match status" value="1"/>
</dbReference>
<dbReference type="PANTHER" id="PTHR23026">
    <property type="entry name" value="NADPH NITROREDUCTASE"/>
    <property type="match status" value="1"/>
</dbReference>
<evidence type="ECO:0000313" key="3">
    <source>
        <dbReference type="Proteomes" id="UP000675968"/>
    </source>
</evidence>
<dbReference type="InterPro" id="IPR050627">
    <property type="entry name" value="Nitroreductase/BluB"/>
</dbReference>
<dbReference type="Pfam" id="PF00881">
    <property type="entry name" value="Nitroreductase"/>
    <property type="match status" value="1"/>
</dbReference>
<dbReference type="InterPro" id="IPR029479">
    <property type="entry name" value="Nitroreductase"/>
</dbReference>
<dbReference type="Gene3D" id="3.40.109.10">
    <property type="entry name" value="NADH Oxidase"/>
    <property type="match status" value="1"/>
</dbReference>
<name>A0A8T4L6J2_9ARCH</name>
<dbReference type="SUPFAM" id="SSF55469">
    <property type="entry name" value="FMN-dependent nitroreductase-like"/>
    <property type="match status" value="1"/>
</dbReference>
<reference evidence="2" key="1">
    <citation type="submission" date="2021-03" db="EMBL/GenBank/DDBJ databases">
        <authorList>
            <person name="Jaffe A."/>
        </authorList>
    </citation>
    <scope>NUCLEOTIDE SEQUENCE</scope>
    <source>
        <strain evidence="2">RIFCSPLOWO2_01_FULL_AR10_48_17</strain>
    </source>
</reference>
<proteinExistence type="predicted"/>
<dbReference type="InterPro" id="IPR000415">
    <property type="entry name" value="Nitroreductase-like"/>
</dbReference>